<dbReference type="InterPro" id="IPR020946">
    <property type="entry name" value="Flavin_mOase-like"/>
</dbReference>
<dbReference type="Proteomes" id="UP001610334">
    <property type="component" value="Unassembled WGS sequence"/>
</dbReference>
<keyword evidence="2" id="KW-0274">FAD</keyword>
<keyword evidence="4" id="KW-0560">Oxidoreductase</keyword>
<evidence type="ECO:0000256" key="2">
    <source>
        <dbReference type="ARBA" id="ARBA00022827"/>
    </source>
</evidence>
<proteinExistence type="predicted"/>
<dbReference type="PANTHER" id="PTHR43098:SF5">
    <property type="entry name" value="DUAL-FUNCTIONAL MONOOXYGENASE_METHYLTRANSFERASE PSOF"/>
    <property type="match status" value="1"/>
</dbReference>
<dbReference type="SUPFAM" id="SSF51905">
    <property type="entry name" value="FAD/NAD(P)-binding domain"/>
    <property type="match status" value="1"/>
</dbReference>
<dbReference type="PANTHER" id="PTHR43098">
    <property type="entry name" value="L-ORNITHINE N(5)-MONOOXYGENASE-RELATED"/>
    <property type="match status" value="1"/>
</dbReference>
<keyword evidence="1" id="KW-0285">Flavoprotein</keyword>
<dbReference type="Gene3D" id="3.50.50.60">
    <property type="entry name" value="FAD/NAD(P)-binding domain"/>
    <property type="match status" value="2"/>
</dbReference>
<dbReference type="InterPro" id="IPR050775">
    <property type="entry name" value="FAD-binding_Monooxygenases"/>
</dbReference>
<reference evidence="5 6" key="1">
    <citation type="submission" date="2024-07" db="EMBL/GenBank/DDBJ databases">
        <title>Section-level genome sequencing and comparative genomics of Aspergillus sections Usti and Cavernicolus.</title>
        <authorList>
            <consortium name="Lawrence Berkeley National Laboratory"/>
            <person name="Nybo J.L."/>
            <person name="Vesth T.C."/>
            <person name="Theobald S."/>
            <person name="Frisvad J.C."/>
            <person name="Larsen T.O."/>
            <person name="Kjaerboelling I."/>
            <person name="Rothschild-Mancinelli K."/>
            <person name="Lyhne E.K."/>
            <person name="Kogle M.E."/>
            <person name="Barry K."/>
            <person name="Clum A."/>
            <person name="Na H."/>
            <person name="Ledsgaard L."/>
            <person name="Lin J."/>
            <person name="Lipzen A."/>
            <person name="Kuo A."/>
            <person name="Riley R."/>
            <person name="Mondo S."/>
            <person name="Labutti K."/>
            <person name="Haridas S."/>
            <person name="Pangalinan J."/>
            <person name="Salamov A.A."/>
            <person name="Simmons B.A."/>
            <person name="Magnuson J.K."/>
            <person name="Chen J."/>
            <person name="Drula E."/>
            <person name="Henrissat B."/>
            <person name="Wiebenga A."/>
            <person name="Lubbers R.J."/>
            <person name="Gomes A.C."/>
            <person name="Makela M.R."/>
            <person name="Stajich J."/>
            <person name="Grigoriev I.V."/>
            <person name="Mortensen U.H."/>
            <person name="De Vries R.P."/>
            <person name="Baker S.E."/>
            <person name="Andersen M.R."/>
        </authorList>
    </citation>
    <scope>NUCLEOTIDE SEQUENCE [LARGE SCALE GENOMIC DNA]</scope>
    <source>
        <strain evidence="5 6">CBS 588.65</strain>
    </source>
</reference>
<name>A0ABR4HTS9_9EURO</name>
<gene>
    <name evidence="5" type="ORF">BJX63DRAFT_429035</name>
</gene>
<dbReference type="InterPro" id="IPR036188">
    <property type="entry name" value="FAD/NAD-bd_sf"/>
</dbReference>
<dbReference type="InterPro" id="IPR000960">
    <property type="entry name" value="Flavin_mOase"/>
</dbReference>
<evidence type="ECO:0000313" key="6">
    <source>
        <dbReference type="Proteomes" id="UP001610334"/>
    </source>
</evidence>
<sequence>MGESNPVTFNGEDSKSLDYDVLIIGAGLSGIYSLASMQQLGLRARVLERASNLGGVWYWNRYPGARFDSESYTYGFSFSQSVLDKWHWKEHYSAQPETLEYINFVVDELGLRSSFQFNTEVQSAHFQEQSRCWRITDTTGATYTSRFLINGLGPLTTPQLPNIPGIEKYSGTAYHTSRWPHHPVSFEGKRVGVIGTGATGIQVIQEVAKTAKHLFVFQRTPNWTAPMRNSIIDEKEMEEIRKDYPNIFARCKKGPMGFQYSPDRRKLSDVSREEREAFWWDLYKRRGLVKWLGNFHDIFTDQEANDLFSAWMADRVRERVHDPVLAEKLIPLGHHGFGTRRVPLETGYYEVFNQSNVTLVDLRETPIQEVTETGIRTAPDGKECQLDVLIYATGFDALTGSYEQIDYRGVDGLRLSEKWENGPKTYLGFTVPGFPNMFNVLGPHQGSGNIPRSIEYAVEWTTRCIKYCVDNGFTYVCAEKEGEAEWTKHVLQCTEGQLSAKVNSWMTGYNSNKPTKTERMVVRYTGSLVEFRRRAEQVANDGYPHITFM</sequence>
<organism evidence="5 6">
    <name type="scientific">Aspergillus granulosus</name>
    <dbReference type="NCBI Taxonomy" id="176169"/>
    <lineage>
        <taxon>Eukaryota</taxon>
        <taxon>Fungi</taxon>
        <taxon>Dikarya</taxon>
        <taxon>Ascomycota</taxon>
        <taxon>Pezizomycotina</taxon>
        <taxon>Eurotiomycetes</taxon>
        <taxon>Eurotiomycetidae</taxon>
        <taxon>Eurotiales</taxon>
        <taxon>Aspergillaceae</taxon>
        <taxon>Aspergillus</taxon>
        <taxon>Aspergillus subgen. Nidulantes</taxon>
    </lineage>
</organism>
<evidence type="ECO:0000256" key="1">
    <source>
        <dbReference type="ARBA" id="ARBA00022630"/>
    </source>
</evidence>
<evidence type="ECO:0000313" key="5">
    <source>
        <dbReference type="EMBL" id="KAL2818534.1"/>
    </source>
</evidence>
<comment type="caution">
    <text evidence="5">The sequence shown here is derived from an EMBL/GenBank/DDBJ whole genome shotgun (WGS) entry which is preliminary data.</text>
</comment>
<dbReference type="PRINTS" id="PR00370">
    <property type="entry name" value="FMOXYGENASE"/>
</dbReference>
<keyword evidence="3" id="KW-0521">NADP</keyword>
<protein>
    <submittedName>
        <fullName evidence="5">Uncharacterized protein</fullName>
    </submittedName>
</protein>
<evidence type="ECO:0000256" key="3">
    <source>
        <dbReference type="ARBA" id="ARBA00022857"/>
    </source>
</evidence>
<keyword evidence="6" id="KW-1185">Reference proteome</keyword>
<dbReference type="EMBL" id="JBFXLT010000013">
    <property type="protein sequence ID" value="KAL2818534.1"/>
    <property type="molecule type" value="Genomic_DNA"/>
</dbReference>
<evidence type="ECO:0000256" key="4">
    <source>
        <dbReference type="ARBA" id="ARBA00023002"/>
    </source>
</evidence>
<accession>A0ABR4HTS9</accession>
<dbReference type="Pfam" id="PF00743">
    <property type="entry name" value="FMO-like"/>
    <property type="match status" value="1"/>
</dbReference>